<dbReference type="Gene3D" id="3.40.50.720">
    <property type="entry name" value="NAD(P)-binding Rossmann-like Domain"/>
    <property type="match status" value="1"/>
</dbReference>
<evidence type="ECO:0000313" key="4">
    <source>
        <dbReference type="EMBL" id="KPY49900.1"/>
    </source>
</evidence>
<gene>
    <name evidence="4" type="ORF">ALO47_00414</name>
</gene>
<dbReference type="PANTHER" id="PTHR43976">
    <property type="entry name" value="SHORT CHAIN DEHYDROGENASE"/>
    <property type="match status" value="1"/>
</dbReference>
<dbReference type="PATRIC" id="fig|55398.3.peg.515"/>
<dbReference type="InterPro" id="IPR051911">
    <property type="entry name" value="SDR_oxidoreductase"/>
</dbReference>
<dbReference type="Pfam" id="PF00106">
    <property type="entry name" value="adh_short"/>
    <property type="match status" value="1"/>
</dbReference>
<dbReference type="AlphaFoldDB" id="A0A0P9YUV4"/>
<dbReference type="Proteomes" id="UP000050554">
    <property type="component" value="Unassembled WGS sequence"/>
</dbReference>
<proteinExistence type="inferred from homology"/>
<dbReference type="PRINTS" id="PR00081">
    <property type="entry name" value="GDHRDH"/>
</dbReference>
<dbReference type="NCBIfam" id="NF004823">
    <property type="entry name" value="PRK06179.1"/>
    <property type="match status" value="1"/>
</dbReference>
<protein>
    <submittedName>
        <fullName evidence="4">Short chain dehydrogenase</fullName>
    </submittedName>
</protein>
<sequence>MMSISIKVVDGYDYVHHHSAIFIRSTREGIPMTTPKPVALVTGASSGIGEATANALVAAGYTVYGTSRKGNQSGQRNFSMLALDVTDDASVEAAIKELLVLEGRIDLLVNNAGFGLAPAAAEESSIEQAKAIFDTNFLGIVRTTRAVVPHMRRQGGGRIINIGSILGIVPVPFVALYAASKHAVEGYSESLDHELRTFGIRVTIIEPGYTKTSFETNNLEADAKLELYQDVRARVSKAVNHAMANADSPEVVAQVVLKAARAERPKLRYTAGKTAGQFQFMRRFAPAGFLDAAIRKNLKLDAKSPSQARTSHQPS</sequence>
<comment type="caution">
    <text evidence="4">The sequence shown here is derived from an EMBL/GenBank/DDBJ whole genome shotgun (WGS) entry which is preliminary data.</text>
</comment>
<dbReference type="InterPro" id="IPR002347">
    <property type="entry name" value="SDR_fam"/>
</dbReference>
<evidence type="ECO:0000256" key="3">
    <source>
        <dbReference type="RuleBase" id="RU000363"/>
    </source>
</evidence>
<accession>A0A0P9YUV4</accession>
<dbReference type="PANTHER" id="PTHR43976:SF16">
    <property type="entry name" value="SHORT-CHAIN DEHYDROGENASE_REDUCTASE FAMILY PROTEIN"/>
    <property type="match status" value="1"/>
</dbReference>
<organism evidence="4 5">
    <name type="scientific">Pseudomonas syringae pv. ribicola</name>
    <dbReference type="NCBI Taxonomy" id="55398"/>
    <lineage>
        <taxon>Bacteria</taxon>
        <taxon>Pseudomonadati</taxon>
        <taxon>Pseudomonadota</taxon>
        <taxon>Gammaproteobacteria</taxon>
        <taxon>Pseudomonadales</taxon>
        <taxon>Pseudomonadaceae</taxon>
        <taxon>Pseudomonas</taxon>
    </lineage>
</organism>
<dbReference type="PRINTS" id="PR00080">
    <property type="entry name" value="SDRFAMILY"/>
</dbReference>
<dbReference type="EMBL" id="LJRF01000047">
    <property type="protein sequence ID" value="KPY49900.1"/>
    <property type="molecule type" value="Genomic_DNA"/>
</dbReference>
<evidence type="ECO:0000313" key="5">
    <source>
        <dbReference type="Proteomes" id="UP000050554"/>
    </source>
</evidence>
<evidence type="ECO:0000256" key="1">
    <source>
        <dbReference type="ARBA" id="ARBA00006484"/>
    </source>
</evidence>
<evidence type="ECO:0000256" key="2">
    <source>
        <dbReference type="ARBA" id="ARBA00023002"/>
    </source>
</evidence>
<keyword evidence="2" id="KW-0560">Oxidoreductase</keyword>
<dbReference type="CDD" id="cd05374">
    <property type="entry name" value="17beta-HSD-like_SDR_c"/>
    <property type="match status" value="1"/>
</dbReference>
<reference evidence="4 5" key="1">
    <citation type="submission" date="2015-09" db="EMBL/GenBank/DDBJ databases">
        <title>Genome announcement of multiple Pseudomonas syringae strains.</title>
        <authorList>
            <person name="Thakur S."/>
            <person name="Wang P.W."/>
            <person name="Gong Y."/>
            <person name="Weir B.S."/>
            <person name="Guttman D.S."/>
        </authorList>
    </citation>
    <scope>NUCLEOTIDE SEQUENCE [LARGE SCALE GENOMIC DNA]</scope>
    <source>
        <strain evidence="4 5">ICMP3882</strain>
    </source>
</reference>
<dbReference type="InterPro" id="IPR036291">
    <property type="entry name" value="NAD(P)-bd_dom_sf"/>
</dbReference>
<dbReference type="GO" id="GO:0016491">
    <property type="term" value="F:oxidoreductase activity"/>
    <property type="evidence" value="ECO:0007669"/>
    <property type="project" value="UniProtKB-KW"/>
</dbReference>
<comment type="similarity">
    <text evidence="1 3">Belongs to the short-chain dehydrogenases/reductases (SDR) family.</text>
</comment>
<dbReference type="SUPFAM" id="SSF51735">
    <property type="entry name" value="NAD(P)-binding Rossmann-fold domains"/>
    <property type="match status" value="1"/>
</dbReference>
<name>A0A0P9YUV4_PSESI</name>